<evidence type="ECO:0000313" key="2">
    <source>
        <dbReference type="EMBL" id="KQB84349.1"/>
    </source>
</evidence>
<dbReference type="Gene3D" id="3.30.950.30">
    <property type="entry name" value="Schlafen, AAA domain"/>
    <property type="match status" value="1"/>
</dbReference>
<dbReference type="Gene3D" id="3.30.565.60">
    <property type="match status" value="1"/>
</dbReference>
<dbReference type="InterPro" id="IPR007421">
    <property type="entry name" value="Schlafen_AlbA_2_dom"/>
</dbReference>
<dbReference type="AlphaFoldDB" id="A0A0Q1DVY0"/>
<dbReference type="InterPro" id="IPR038475">
    <property type="entry name" value="RecG_C_sf"/>
</dbReference>
<proteinExistence type="predicted"/>
<dbReference type="PATRIC" id="fig|1544416.3.peg.1154"/>
<dbReference type="EMBL" id="LKST01000002">
    <property type="protein sequence ID" value="KQB84349.1"/>
    <property type="molecule type" value="Genomic_DNA"/>
</dbReference>
<sequence length="492" mass="55290">MAQPEPHSDTALLRRVQRFLELPAEQPWLEFKVNSLHTGPDIAKYVSALGNSARLHGEPAGYLLWGISDSREPVGTTFNWQTAKGKGNEDLEPWLTRVISPTPSLEFSTITVEGKPIVLLRVEAPTRAPYSYEGKRWFRVGSHTKDLLKFPEAEQELWRQLNQFSIEDAPALTNLAKSDILDFLSAEAFFHNRPELPHTSDADLPDIMRSAGAVSYTHEDGWSIPTWAALMYATKLSRFPRLEQFIPRVLHFEASTRISSKRQWEFDEGFASSFGKVMTLFETIRPGGESFDPTTGRIVQVPTLPTIAFREVYANALMHQDLDQTGKFLMVEVFADRVEVTNPGTPLISPKRFIDAPSTTRNPKIGTALRQAQFVEQRGSGWDKVVQSLESEKFPPALVRANGSTTVSLSAFRPFALLSQQERQQAVYQHACLAFLEGRVVNNSSIRARLGLKDSQASQVSRLLKECIEEELIKPHDPHAGPRAMHYIPAWA</sequence>
<evidence type="ECO:0000313" key="3">
    <source>
        <dbReference type="Proteomes" id="UP000050517"/>
    </source>
</evidence>
<accession>A0A0Q1DVY0</accession>
<dbReference type="Pfam" id="PF13749">
    <property type="entry name" value="HATPase_c_4"/>
    <property type="match status" value="1"/>
</dbReference>
<dbReference type="Pfam" id="PF04326">
    <property type="entry name" value="SLFN_AlbA_2"/>
    <property type="match status" value="1"/>
</dbReference>
<dbReference type="PANTHER" id="PTHR30595:SF6">
    <property type="entry name" value="SCHLAFEN ALBA-2 DOMAIN-CONTAINING PROTEIN"/>
    <property type="match status" value="1"/>
</dbReference>
<keyword evidence="3" id="KW-1185">Reference proteome</keyword>
<gene>
    <name evidence="2" type="ORF">Cocul_01146</name>
</gene>
<feature type="domain" description="Schlafen AlbA-2" evidence="1">
    <location>
        <begin position="25"/>
        <end position="146"/>
    </location>
</feature>
<dbReference type="Proteomes" id="UP000050517">
    <property type="component" value="Unassembled WGS sequence"/>
</dbReference>
<dbReference type="InterPro" id="IPR038461">
    <property type="entry name" value="Schlafen_AlbA_2_dom_sf"/>
</dbReference>
<name>A0A0Q1DVY0_9CORY</name>
<organism evidence="2 3">
    <name type="scientific">Corynebacterium oculi</name>
    <dbReference type="NCBI Taxonomy" id="1544416"/>
    <lineage>
        <taxon>Bacteria</taxon>
        <taxon>Bacillati</taxon>
        <taxon>Actinomycetota</taxon>
        <taxon>Actinomycetes</taxon>
        <taxon>Mycobacteriales</taxon>
        <taxon>Corynebacteriaceae</taxon>
        <taxon>Corynebacterium</taxon>
    </lineage>
</organism>
<evidence type="ECO:0000259" key="1">
    <source>
        <dbReference type="Pfam" id="PF04326"/>
    </source>
</evidence>
<comment type="caution">
    <text evidence="2">The sequence shown here is derived from an EMBL/GenBank/DDBJ whole genome shotgun (WGS) entry which is preliminary data.</text>
</comment>
<dbReference type="PANTHER" id="PTHR30595">
    <property type="entry name" value="GLPR-RELATED TRANSCRIPTIONAL REPRESSOR"/>
    <property type="match status" value="1"/>
</dbReference>
<dbReference type="STRING" id="1544416.Cocul_01146"/>
<protein>
    <submittedName>
        <fullName evidence="2">Divergent AAA domain protein</fullName>
    </submittedName>
</protein>
<reference evidence="2 3" key="1">
    <citation type="submission" date="2015-10" db="EMBL/GenBank/DDBJ databases">
        <title>Corynebacteirum lowii and Corynebacterium oculi species nova, derived from human clinical disease and and emended description of Corynebacterium mastiditis.</title>
        <authorList>
            <person name="Bernard K."/>
            <person name="Pacheco A.L."/>
            <person name="Mcdougall C."/>
            <person name="Burtx T."/>
            <person name="Weibe D."/>
            <person name="Tyler S."/>
            <person name="Olson A.B."/>
            <person name="Cnockaert M."/>
            <person name="Eguchi H."/>
            <person name="Kuwahara T."/>
            <person name="Nakayama-Imaohji H."/>
            <person name="Boudewijins M."/>
            <person name="Van Hoecke F."/>
            <person name="Bernier A.-M."/>
            <person name="Vandamme P."/>
        </authorList>
    </citation>
    <scope>NUCLEOTIDE SEQUENCE [LARGE SCALE GENOMIC DNA]</scope>
    <source>
        <strain evidence="2 3">NML 130210</strain>
    </source>
</reference>